<dbReference type="Pfam" id="PF06224">
    <property type="entry name" value="AlkZ-like"/>
    <property type="match status" value="1"/>
</dbReference>
<dbReference type="Proteomes" id="UP000235363">
    <property type="component" value="Unassembled WGS sequence"/>
</dbReference>
<evidence type="ECO:0000313" key="2">
    <source>
        <dbReference type="Proteomes" id="UP000235363"/>
    </source>
</evidence>
<dbReference type="STRING" id="1725.WU86_04920"/>
<gene>
    <name evidence="1" type="ORF">CJ204_07770</name>
</gene>
<dbReference type="AlphaFoldDB" id="A0A2N6SYE6"/>
<comment type="caution">
    <text evidence="1">The sequence shown here is derived from an EMBL/GenBank/DDBJ whole genome shotgun (WGS) entry which is preliminary data.</text>
</comment>
<evidence type="ECO:0000313" key="1">
    <source>
        <dbReference type="EMBL" id="PMC62081.1"/>
    </source>
</evidence>
<protein>
    <recommendedName>
        <fullName evidence="3">Winged helix DNA-binding domain-containing protein</fullName>
    </recommendedName>
</protein>
<dbReference type="PANTHER" id="PTHR38479:SF2">
    <property type="entry name" value="WINGED HELIX DNA-BINDING DOMAIN-CONTAINING PROTEIN"/>
    <property type="match status" value="1"/>
</dbReference>
<evidence type="ECO:0008006" key="3">
    <source>
        <dbReference type="Google" id="ProtNLM"/>
    </source>
</evidence>
<reference evidence="1 2" key="1">
    <citation type="submission" date="2017-09" db="EMBL/GenBank/DDBJ databases">
        <title>Bacterial strain isolated from the female urinary microbiota.</title>
        <authorList>
            <person name="Thomas-White K."/>
            <person name="Kumar N."/>
            <person name="Forster S."/>
            <person name="Putonti C."/>
            <person name="Lawley T."/>
            <person name="Wolfe A.J."/>
        </authorList>
    </citation>
    <scope>NUCLEOTIDE SEQUENCE [LARGE SCALE GENOMIC DNA]</scope>
    <source>
        <strain evidence="1 2">UMB0908</strain>
    </source>
</reference>
<dbReference type="InterPro" id="IPR009351">
    <property type="entry name" value="AlkZ-like"/>
</dbReference>
<accession>A0A2N6SYE6</accession>
<sequence>MLQLTPTAARAARCRAQLLTAKDRAADPVSAVRHMLAMQAQNAKAARWAVGIRTKSAKYSDVQAALESGALIRTWPMRGTHHIMAAEDVSWLTGLCSHRARSGVEKRRAALGLTLDDVLRAGAALVEAATDPERLPEHVAEKAVPFVGPRGAAVALTRDGVRELWATVGIDSSSSRGSHMLRFLCEERVLVQGPPVGTADTFTAFEAWVPAADDGADDVETDELLRRLVVKHLRGRGPAKVSDIAWWSGHTNATIRRAVDIAGDAVTEVSVEGERYLMLAEDAEIAAANPKARPPRGPIALPAFDEYLLGYGDRTLVLDKDAEPELFALIGPTKNGLVNRVTMKAGRIVDTWDDDHPAASDYLKFAGR</sequence>
<organism evidence="1 2">
    <name type="scientific">Corynebacterium xerosis</name>
    <dbReference type="NCBI Taxonomy" id="1725"/>
    <lineage>
        <taxon>Bacteria</taxon>
        <taxon>Bacillati</taxon>
        <taxon>Actinomycetota</taxon>
        <taxon>Actinomycetes</taxon>
        <taxon>Mycobacteriales</taxon>
        <taxon>Corynebacteriaceae</taxon>
        <taxon>Corynebacterium</taxon>
    </lineage>
</organism>
<dbReference type="PANTHER" id="PTHR38479">
    <property type="entry name" value="LMO0824 PROTEIN"/>
    <property type="match status" value="1"/>
</dbReference>
<dbReference type="EMBL" id="PNHF01000016">
    <property type="protein sequence ID" value="PMC62081.1"/>
    <property type="molecule type" value="Genomic_DNA"/>
</dbReference>
<proteinExistence type="predicted"/>
<name>A0A2N6SYE6_9CORY</name>
<dbReference type="RefSeq" id="WP_102213167.1">
    <property type="nucleotide sequence ID" value="NZ_PNHF01000016.1"/>
</dbReference>